<protein>
    <recommendedName>
        <fullName evidence="3">Transposase</fullName>
    </recommendedName>
</protein>
<dbReference type="Proteomes" id="UP001160148">
    <property type="component" value="Unassembled WGS sequence"/>
</dbReference>
<accession>A0AAV0X832</accession>
<dbReference type="InterPro" id="IPR012337">
    <property type="entry name" value="RNaseH-like_sf"/>
</dbReference>
<keyword evidence="2" id="KW-1185">Reference proteome</keyword>
<proteinExistence type="predicted"/>
<name>A0AAV0X832_9HEMI</name>
<evidence type="ECO:0008006" key="3">
    <source>
        <dbReference type="Google" id="ProtNLM"/>
    </source>
</evidence>
<dbReference type="EMBL" id="CARXXK010000003">
    <property type="protein sequence ID" value="CAI6363924.1"/>
    <property type="molecule type" value="Genomic_DNA"/>
</dbReference>
<comment type="caution">
    <text evidence="1">The sequence shown here is derived from an EMBL/GenBank/DDBJ whole genome shotgun (WGS) entry which is preliminary data.</text>
</comment>
<organism evidence="1 2">
    <name type="scientific">Macrosiphum euphorbiae</name>
    <name type="common">potato aphid</name>
    <dbReference type="NCBI Taxonomy" id="13131"/>
    <lineage>
        <taxon>Eukaryota</taxon>
        <taxon>Metazoa</taxon>
        <taxon>Ecdysozoa</taxon>
        <taxon>Arthropoda</taxon>
        <taxon>Hexapoda</taxon>
        <taxon>Insecta</taxon>
        <taxon>Pterygota</taxon>
        <taxon>Neoptera</taxon>
        <taxon>Paraneoptera</taxon>
        <taxon>Hemiptera</taxon>
        <taxon>Sternorrhyncha</taxon>
        <taxon>Aphidomorpha</taxon>
        <taxon>Aphidoidea</taxon>
        <taxon>Aphididae</taxon>
        <taxon>Macrosiphini</taxon>
        <taxon>Macrosiphum</taxon>
    </lineage>
</organism>
<reference evidence="1 2" key="1">
    <citation type="submission" date="2023-01" db="EMBL/GenBank/DDBJ databases">
        <authorList>
            <person name="Whitehead M."/>
        </authorList>
    </citation>
    <scope>NUCLEOTIDE SEQUENCE [LARGE SCALE GENOMIC DNA]</scope>
</reference>
<dbReference type="PANTHER" id="PTHR47501:SF5">
    <property type="entry name" value="HAT C-TERMINAL DIMERISATION DOMAIN-CONTAINING PROTEIN"/>
    <property type="match status" value="1"/>
</dbReference>
<dbReference type="SUPFAM" id="SSF53098">
    <property type="entry name" value="Ribonuclease H-like"/>
    <property type="match status" value="1"/>
</dbReference>
<gene>
    <name evidence="1" type="ORF">MEUPH1_LOCUS18810</name>
</gene>
<evidence type="ECO:0000313" key="2">
    <source>
        <dbReference type="Proteomes" id="UP001160148"/>
    </source>
</evidence>
<dbReference type="PANTHER" id="PTHR47501">
    <property type="entry name" value="TRANSPOSASE-RELATED"/>
    <property type="match status" value="1"/>
</dbReference>
<dbReference type="AlphaFoldDB" id="A0AAV0X832"/>
<evidence type="ECO:0000313" key="1">
    <source>
        <dbReference type="EMBL" id="CAI6363924.1"/>
    </source>
</evidence>
<sequence>MSRRSLMRNVSSLFNDMIQQLKTELEKIEYVCITADCWSIFHRSYMDFTIHWLNPITLERNSRALAYRRMLGRQTYDNIAEIIEKVLTEFDVQSKTTLIVTDNAANFVKAFKVFGANNEIDNSGNNIEMCGIEIENDEILRTINITEILDGQTQNTNDVLDIKLPKHQRCAAHTLNLIATVDIHEAEKDGPYKVLSRRVFAKCQSIFNKQNQSTQCADKIKEILGRYLITPNATRQVNII</sequence>